<accession>A0ABM1YID6</accession>
<proteinExistence type="predicted"/>
<evidence type="ECO:0008006" key="9">
    <source>
        <dbReference type="Google" id="ProtNLM"/>
    </source>
</evidence>
<evidence type="ECO:0000256" key="3">
    <source>
        <dbReference type="ARBA" id="ARBA00022692"/>
    </source>
</evidence>
<organism evidence="7 8">
    <name type="scientific">Aedes albopictus</name>
    <name type="common">Asian tiger mosquito</name>
    <name type="synonym">Stegomyia albopicta</name>
    <dbReference type="NCBI Taxonomy" id="7160"/>
    <lineage>
        <taxon>Eukaryota</taxon>
        <taxon>Metazoa</taxon>
        <taxon>Ecdysozoa</taxon>
        <taxon>Arthropoda</taxon>
        <taxon>Hexapoda</taxon>
        <taxon>Insecta</taxon>
        <taxon>Pterygota</taxon>
        <taxon>Neoptera</taxon>
        <taxon>Endopterygota</taxon>
        <taxon>Diptera</taxon>
        <taxon>Nematocera</taxon>
        <taxon>Culicoidea</taxon>
        <taxon>Culicidae</taxon>
        <taxon>Culicinae</taxon>
        <taxon>Aedini</taxon>
        <taxon>Aedes</taxon>
        <taxon>Stegomyia</taxon>
    </lineage>
</organism>
<dbReference type="Gene3D" id="1.20.1250.20">
    <property type="entry name" value="MFS general substrate transporter like domains"/>
    <property type="match status" value="1"/>
</dbReference>
<keyword evidence="3 6" id="KW-0812">Transmembrane</keyword>
<feature type="transmembrane region" description="Helical" evidence="6">
    <location>
        <begin position="258"/>
        <end position="278"/>
    </location>
</feature>
<sequence>MSVLGKVFTLKQPESDRLLGLESASEYRERWISIRVIYYMGFVIYLAFGIVATSMWPYLKSLDPAAEKVFLTYVFAIPSVLQLVFSPLFGWWNNRLKSIRLPIMFFLVTFVLGHVLYATIEQINFHGKHMLLLSRGLIGMSTVACTIYRAYMSSATTVAERTKAMSFLSLAQTGGLLGGSALQPIFSLLGEKGFIFIGLFRVNMYTGVAWFCTVLGCINLVLMMPFIFKDHQIALKEAIKGLDTKTTKAVWKSSKLEYLPINLMLASFALLMFAYTAIQTLLSPIALDQFGWSNEDSLFYLGILMTVGALISCILFLLLDPMCKRFTESNVLVYGAMFALFVSQLLLIPFGSDPITSVANEGNFTDGNSTITTIPGCPATQEWCQWIPPIGKVQFTISYTLLCVSFSIGTTLSQAVFSKLLGPRPQGTWMALLTCAGSAARILGPGSVTIYVLFGTYWTFGAGTILAGLVFLWMWFYRDSLQPAKPAVTAELAEELKVLNSTKLRQ</sequence>
<keyword evidence="4 6" id="KW-1133">Transmembrane helix</keyword>
<feature type="transmembrane region" description="Helical" evidence="6">
    <location>
        <begin position="298"/>
        <end position="319"/>
    </location>
</feature>
<comment type="subcellular location">
    <subcellularLocation>
        <location evidence="1">Endomembrane system</location>
        <topology evidence="1">Multi-pass membrane protein</topology>
    </subcellularLocation>
</comment>
<dbReference type="Pfam" id="PF07690">
    <property type="entry name" value="MFS_1"/>
    <property type="match status" value="1"/>
</dbReference>
<keyword evidence="5 6" id="KW-0472">Membrane</keyword>
<feature type="transmembrane region" description="Helical" evidence="6">
    <location>
        <begin position="164"/>
        <end position="188"/>
    </location>
</feature>
<feature type="transmembrane region" description="Helical" evidence="6">
    <location>
        <begin position="70"/>
        <end position="89"/>
    </location>
</feature>
<evidence type="ECO:0000313" key="7">
    <source>
        <dbReference type="EnsemblMetazoa" id="AALFPA23_009445.P12987"/>
    </source>
</evidence>
<feature type="transmembrane region" description="Helical" evidence="6">
    <location>
        <begin position="208"/>
        <end position="228"/>
    </location>
</feature>
<dbReference type="RefSeq" id="XP_062712493.1">
    <property type="nucleotide sequence ID" value="XM_062856509.1"/>
</dbReference>
<dbReference type="Proteomes" id="UP000069940">
    <property type="component" value="Unassembled WGS sequence"/>
</dbReference>
<feature type="transmembrane region" description="Helical" evidence="6">
    <location>
        <begin position="429"/>
        <end position="451"/>
    </location>
</feature>
<dbReference type="InterPro" id="IPR036259">
    <property type="entry name" value="MFS_trans_sf"/>
</dbReference>
<evidence type="ECO:0000256" key="2">
    <source>
        <dbReference type="ARBA" id="ARBA00022448"/>
    </source>
</evidence>
<evidence type="ECO:0000313" key="8">
    <source>
        <dbReference type="Proteomes" id="UP000069940"/>
    </source>
</evidence>
<evidence type="ECO:0000256" key="1">
    <source>
        <dbReference type="ARBA" id="ARBA00004127"/>
    </source>
</evidence>
<evidence type="ECO:0000256" key="5">
    <source>
        <dbReference type="ARBA" id="ARBA00023136"/>
    </source>
</evidence>
<reference evidence="7" key="2">
    <citation type="submission" date="2025-05" db="UniProtKB">
        <authorList>
            <consortium name="EnsemblMetazoa"/>
        </authorList>
    </citation>
    <scope>IDENTIFICATION</scope>
    <source>
        <strain evidence="7">Foshan</strain>
    </source>
</reference>
<feature type="transmembrane region" description="Helical" evidence="6">
    <location>
        <begin position="397"/>
        <end position="417"/>
    </location>
</feature>
<feature type="transmembrane region" description="Helical" evidence="6">
    <location>
        <begin position="331"/>
        <end position="350"/>
    </location>
</feature>
<dbReference type="EnsemblMetazoa" id="AALFPA23_009445.R12987">
    <property type="protein sequence ID" value="AALFPA23_009445.P12987"/>
    <property type="gene ID" value="AALFPA23_009445"/>
</dbReference>
<name>A0ABM1YID6_AEDAL</name>
<dbReference type="PANTHER" id="PTHR23510:SF3">
    <property type="entry name" value="MAJOR FACILITATOR SUPERFAMILY DOMAIN-CONTAINING PROTEIN 8"/>
    <property type="match status" value="1"/>
</dbReference>
<feature type="transmembrane region" description="Helical" evidence="6">
    <location>
        <begin position="36"/>
        <end position="58"/>
    </location>
</feature>
<dbReference type="CDD" id="cd17326">
    <property type="entry name" value="MFS_MFSD8"/>
    <property type="match status" value="1"/>
</dbReference>
<evidence type="ECO:0000256" key="6">
    <source>
        <dbReference type="SAM" id="Phobius"/>
    </source>
</evidence>
<keyword evidence="8" id="KW-1185">Reference proteome</keyword>
<reference evidence="8" key="1">
    <citation type="journal article" date="2015" name="Proc. Natl. Acad. Sci. U.S.A.">
        <title>Genome sequence of the Asian Tiger mosquito, Aedes albopictus, reveals insights into its biology, genetics, and evolution.</title>
        <authorList>
            <person name="Chen X.G."/>
            <person name="Jiang X."/>
            <person name="Gu J."/>
            <person name="Xu M."/>
            <person name="Wu Y."/>
            <person name="Deng Y."/>
            <person name="Zhang C."/>
            <person name="Bonizzoni M."/>
            <person name="Dermauw W."/>
            <person name="Vontas J."/>
            <person name="Armbruster P."/>
            <person name="Huang X."/>
            <person name="Yang Y."/>
            <person name="Zhang H."/>
            <person name="He W."/>
            <person name="Peng H."/>
            <person name="Liu Y."/>
            <person name="Wu K."/>
            <person name="Chen J."/>
            <person name="Lirakis M."/>
            <person name="Topalis P."/>
            <person name="Van Leeuwen T."/>
            <person name="Hall A.B."/>
            <person name="Jiang X."/>
            <person name="Thorpe C."/>
            <person name="Mueller R.L."/>
            <person name="Sun C."/>
            <person name="Waterhouse R.M."/>
            <person name="Yan G."/>
            <person name="Tu Z.J."/>
            <person name="Fang X."/>
            <person name="James A.A."/>
        </authorList>
    </citation>
    <scope>NUCLEOTIDE SEQUENCE [LARGE SCALE GENOMIC DNA]</scope>
    <source>
        <strain evidence="8">Foshan</strain>
    </source>
</reference>
<dbReference type="GeneID" id="109621448"/>
<dbReference type="PANTHER" id="PTHR23510">
    <property type="entry name" value="INNER MEMBRANE TRANSPORT PROTEIN YAJR"/>
    <property type="match status" value="1"/>
</dbReference>
<feature type="transmembrane region" description="Helical" evidence="6">
    <location>
        <begin position="132"/>
        <end position="152"/>
    </location>
</feature>
<evidence type="ECO:0000256" key="4">
    <source>
        <dbReference type="ARBA" id="ARBA00022989"/>
    </source>
</evidence>
<dbReference type="InterPro" id="IPR011701">
    <property type="entry name" value="MFS"/>
</dbReference>
<dbReference type="SUPFAM" id="SSF103473">
    <property type="entry name" value="MFS general substrate transporter"/>
    <property type="match status" value="1"/>
</dbReference>
<dbReference type="InterPro" id="IPR051068">
    <property type="entry name" value="MFS_Domain-Containing_Protein"/>
</dbReference>
<feature type="transmembrane region" description="Helical" evidence="6">
    <location>
        <begin position="457"/>
        <end position="476"/>
    </location>
</feature>
<protein>
    <recommendedName>
        <fullName evidence="9">Major facilitator superfamily (MFS) profile domain-containing protein</fullName>
    </recommendedName>
</protein>
<feature type="transmembrane region" description="Helical" evidence="6">
    <location>
        <begin position="101"/>
        <end position="120"/>
    </location>
</feature>
<keyword evidence="2" id="KW-0813">Transport</keyword>